<dbReference type="STRING" id="479431.Namu_0132"/>
<protein>
    <submittedName>
        <fullName evidence="1">CdfA</fullName>
    </submittedName>
</protein>
<proteinExistence type="predicted"/>
<dbReference type="InParanoid" id="C8XIX9"/>
<dbReference type="eggNOG" id="COG3427">
    <property type="taxonomic scope" value="Bacteria"/>
</dbReference>
<sequence length="146" mass="16251">MIDVERTFEVRQPVSVVVDYLKDFSRAEEWDPGTKSCTRTDSGPVQVGSTWHNVSVFKGKETELEYRLAEFDTGRLRFQGENKTASSTDTITVQATDTGSAITYHAQIEFHGLAKLATPFLKSEFEELGDKTVAQMTSVINGLPRA</sequence>
<dbReference type="KEGG" id="nml:Namu_0132"/>
<evidence type="ECO:0000313" key="2">
    <source>
        <dbReference type="Proteomes" id="UP000002218"/>
    </source>
</evidence>
<dbReference type="AlphaFoldDB" id="C8XIX9"/>
<reference evidence="2" key="1">
    <citation type="submission" date="2009-09" db="EMBL/GenBank/DDBJ databases">
        <title>The complete genome of Nakamurella multipartita DSM 44233.</title>
        <authorList>
            <consortium name="US DOE Joint Genome Institute (JGI-PGF)"/>
            <person name="Lucas S."/>
            <person name="Copeland A."/>
            <person name="Lapidus A."/>
            <person name="Glavina del Rio T."/>
            <person name="Dalin E."/>
            <person name="Tice H."/>
            <person name="Bruce D."/>
            <person name="Goodwin L."/>
            <person name="Pitluck S."/>
            <person name="Kyrpides N."/>
            <person name="Mavromatis K."/>
            <person name="Ivanova N."/>
            <person name="Ovchinnikova G."/>
            <person name="Sims D."/>
            <person name="Meincke L."/>
            <person name="Brettin T."/>
            <person name="Detter J.C."/>
            <person name="Han C."/>
            <person name="Larimer F."/>
            <person name="Land M."/>
            <person name="Hauser L."/>
            <person name="Markowitz V."/>
            <person name="Cheng J.-F."/>
            <person name="Hugenholtz P."/>
            <person name="Woyke T."/>
            <person name="Wu D."/>
            <person name="Klenk H.-P."/>
            <person name="Eisen J.A."/>
        </authorList>
    </citation>
    <scope>NUCLEOTIDE SEQUENCE [LARGE SCALE GENOMIC DNA]</scope>
    <source>
        <strain evidence="2">ATCC 700099 / DSM 44233 / CIP 104796 / JCM 9543 / NBRC 105858 / Y-104</strain>
    </source>
</reference>
<dbReference type="RefSeq" id="WP_012814041.1">
    <property type="nucleotide sequence ID" value="NC_013235.1"/>
</dbReference>
<dbReference type="Gene3D" id="3.30.530.20">
    <property type="match status" value="1"/>
</dbReference>
<dbReference type="CDD" id="cd08865">
    <property type="entry name" value="SRPBCC_10"/>
    <property type="match status" value="1"/>
</dbReference>
<dbReference type="InterPro" id="IPR023393">
    <property type="entry name" value="START-like_dom_sf"/>
</dbReference>
<dbReference type="EMBL" id="CP001737">
    <property type="protein sequence ID" value="ACV76566.1"/>
    <property type="molecule type" value="Genomic_DNA"/>
</dbReference>
<reference evidence="1 2" key="2">
    <citation type="journal article" date="2010" name="Stand. Genomic Sci.">
        <title>Complete genome sequence of Nakamurella multipartita type strain (Y-104).</title>
        <authorList>
            <person name="Tice H."/>
            <person name="Mayilraj S."/>
            <person name="Sims D."/>
            <person name="Lapidus A."/>
            <person name="Nolan M."/>
            <person name="Lucas S."/>
            <person name="Glavina Del Rio T."/>
            <person name="Copeland A."/>
            <person name="Cheng J.F."/>
            <person name="Meincke L."/>
            <person name="Bruce D."/>
            <person name="Goodwin L."/>
            <person name="Pitluck S."/>
            <person name="Ivanova N."/>
            <person name="Mavromatis K."/>
            <person name="Ovchinnikova G."/>
            <person name="Pati A."/>
            <person name="Chen A."/>
            <person name="Palaniappan K."/>
            <person name="Land M."/>
            <person name="Hauser L."/>
            <person name="Chang Y.J."/>
            <person name="Jeffries C.D."/>
            <person name="Detter J.C."/>
            <person name="Brettin T."/>
            <person name="Rohde M."/>
            <person name="Goker M."/>
            <person name="Bristow J."/>
            <person name="Eisen J.A."/>
            <person name="Markowitz V."/>
            <person name="Hugenholtz P."/>
            <person name="Kyrpides N.C."/>
            <person name="Klenk H.P."/>
            <person name="Chen F."/>
        </authorList>
    </citation>
    <scope>NUCLEOTIDE SEQUENCE [LARGE SCALE GENOMIC DNA]</scope>
    <source>
        <strain evidence="2">ATCC 700099 / DSM 44233 / CIP 104796 / JCM 9543 / NBRC 105858 / Y-104</strain>
    </source>
</reference>
<evidence type="ECO:0000313" key="1">
    <source>
        <dbReference type="EMBL" id="ACV76566.1"/>
    </source>
</evidence>
<dbReference type="Pfam" id="PF10604">
    <property type="entry name" value="Polyketide_cyc2"/>
    <property type="match status" value="1"/>
</dbReference>
<dbReference type="InterPro" id="IPR019587">
    <property type="entry name" value="Polyketide_cyclase/dehydratase"/>
</dbReference>
<dbReference type="SUPFAM" id="SSF55961">
    <property type="entry name" value="Bet v1-like"/>
    <property type="match status" value="1"/>
</dbReference>
<gene>
    <name evidence="1" type="ordered locus">Namu_0132</name>
</gene>
<organism evidence="1 2">
    <name type="scientific">Nakamurella multipartita (strain ATCC 700099 / DSM 44233 / CIP 104796 / JCM 9543 / NBRC 105858 / Y-104)</name>
    <name type="common">Microsphaera multipartita</name>
    <dbReference type="NCBI Taxonomy" id="479431"/>
    <lineage>
        <taxon>Bacteria</taxon>
        <taxon>Bacillati</taxon>
        <taxon>Actinomycetota</taxon>
        <taxon>Actinomycetes</taxon>
        <taxon>Nakamurellales</taxon>
        <taxon>Nakamurellaceae</taxon>
        <taxon>Nakamurella</taxon>
    </lineage>
</organism>
<name>C8XIX9_NAKMY</name>
<accession>C8XIX9</accession>
<dbReference type="HOGENOM" id="CLU_149789_0_0_11"/>
<keyword evidence="2" id="KW-1185">Reference proteome</keyword>
<dbReference type="Proteomes" id="UP000002218">
    <property type="component" value="Chromosome"/>
</dbReference>
<dbReference type="OrthoDB" id="3371087at2"/>